<sequence length="46" mass="5017">MLDHANLLGNHVELLADFNAELHQRVAIVAAEALGFRKFMPSDLAG</sequence>
<evidence type="ECO:0000313" key="2">
    <source>
        <dbReference type="Proteomes" id="UP000071859"/>
    </source>
</evidence>
<dbReference type="AlphaFoldDB" id="A0A158EKV3"/>
<proteinExistence type="predicted"/>
<protein>
    <submittedName>
        <fullName evidence="1">Uncharacterized protein</fullName>
    </submittedName>
</protein>
<organism evidence="1 2">
    <name type="scientific">Caballeronia calidae</name>
    <dbReference type="NCBI Taxonomy" id="1777139"/>
    <lineage>
        <taxon>Bacteria</taxon>
        <taxon>Pseudomonadati</taxon>
        <taxon>Pseudomonadota</taxon>
        <taxon>Betaproteobacteria</taxon>
        <taxon>Burkholderiales</taxon>
        <taxon>Burkholderiaceae</taxon>
        <taxon>Caballeronia</taxon>
    </lineage>
</organism>
<reference evidence="1" key="1">
    <citation type="submission" date="2016-01" db="EMBL/GenBank/DDBJ databases">
        <authorList>
            <person name="Peeters C."/>
        </authorList>
    </citation>
    <scope>NUCLEOTIDE SEQUENCE</scope>
    <source>
        <strain evidence="1">LMG 29321</strain>
    </source>
</reference>
<dbReference type="EMBL" id="FCOX02000231">
    <property type="protein sequence ID" value="SAL07489.1"/>
    <property type="molecule type" value="Genomic_DNA"/>
</dbReference>
<dbReference type="Proteomes" id="UP000071859">
    <property type="component" value="Unassembled WGS sequence"/>
</dbReference>
<evidence type="ECO:0000313" key="1">
    <source>
        <dbReference type="EMBL" id="SAL07489.1"/>
    </source>
</evidence>
<name>A0A158EKV3_9BURK</name>
<gene>
    <name evidence="1" type="ORF">AWB78_08600</name>
</gene>
<comment type="caution">
    <text evidence="1">The sequence shown here is derived from an EMBL/GenBank/DDBJ whole genome shotgun (WGS) entry which is preliminary data.</text>
</comment>
<accession>A0A158EKV3</accession>
<keyword evidence="2" id="KW-1185">Reference proteome</keyword>